<gene>
    <name evidence="1" type="ORF">NA57DRAFT_65029</name>
</gene>
<sequence length="359" mass="39628">MSNSEESNTTSPVTVSLKALKDATVTFQELEEAFGPDSLGIIVVKDLPEKFVERRAALLSYASYLANLSKDQLDSLESPESKWLVGWSCGKETLKDGRYDTLKGSYYVNCAPAFEDPSLQAKIWKQYPGFPQYTAPNVWPAEEVLPGFELAFRDLCNLIIDTAVLVAQACDRYATAKIDDYKAGCLEHVVRTSVSTKARLLHYFPSKDTNGTANGTTEDEDDWCATHLDHGALTGLTSAMFVDEDAHTPKLHGVFEPLSELEKSPDPRAGLYIRSRTGETTKVSIPRDCLAFQTGEALEVITKGQFRAVPHFVQGAASGKGGSVARNTLAVFTQPNLWEMVDEKRDFATFAKEIVERNH</sequence>
<reference evidence="1" key="1">
    <citation type="journal article" date="2020" name="Stud. Mycol.">
        <title>101 Dothideomycetes genomes: a test case for predicting lifestyles and emergence of pathogens.</title>
        <authorList>
            <person name="Haridas S."/>
            <person name="Albert R."/>
            <person name="Binder M."/>
            <person name="Bloem J."/>
            <person name="Labutti K."/>
            <person name="Salamov A."/>
            <person name="Andreopoulos B."/>
            <person name="Baker S."/>
            <person name="Barry K."/>
            <person name="Bills G."/>
            <person name="Bluhm B."/>
            <person name="Cannon C."/>
            <person name="Castanera R."/>
            <person name="Culley D."/>
            <person name="Daum C."/>
            <person name="Ezra D."/>
            <person name="Gonzalez J."/>
            <person name="Henrissat B."/>
            <person name="Kuo A."/>
            <person name="Liang C."/>
            <person name="Lipzen A."/>
            <person name="Lutzoni F."/>
            <person name="Magnuson J."/>
            <person name="Mondo S."/>
            <person name="Nolan M."/>
            <person name="Ohm R."/>
            <person name="Pangilinan J."/>
            <person name="Park H.-J."/>
            <person name="Ramirez L."/>
            <person name="Alfaro M."/>
            <person name="Sun H."/>
            <person name="Tritt A."/>
            <person name="Yoshinaga Y."/>
            <person name="Zwiers L.-H."/>
            <person name="Turgeon B."/>
            <person name="Goodwin S."/>
            <person name="Spatafora J."/>
            <person name="Crous P."/>
            <person name="Grigoriev I."/>
        </authorList>
    </citation>
    <scope>NUCLEOTIDE SEQUENCE</scope>
    <source>
        <strain evidence="1">CBS 133067</strain>
    </source>
</reference>
<dbReference type="Proteomes" id="UP000799772">
    <property type="component" value="Unassembled WGS sequence"/>
</dbReference>
<proteinExistence type="predicted"/>
<dbReference type="FunFam" id="2.60.120.330:FF:000033">
    <property type="entry name" value="Clavaminate synthase-like protein"/>
    <property type="match status" value="1"/>
</dbReference>
<name>A0A9P4IJN5_9PEZI</name>
<dbReference type="SUPFAM" id="SSF51197">
    <property type="entry name" value="Clavaminate synthase-like"/>
    <property type="match status" value="1"/>
</dbReference>
<protein>
    <submittedName>
        <fullName evidence="1">Clavaminate synthase-like protein</fullName>
    </submittedName>
</protein>
<dbReference type="EMBL" id="ML978124">
    <property type="protein sequence ID" value="KAF2100519.1"/>
    <property type="molecule type" value="Genomic_DNA"/>
</dbReference>
<dbReference type="PANTHER" id="PTHR48420">
    <property type="entry name" value="NON-HAEM DIOXYGENASE N-TERMINAL DOMAIN-CONTAINING PROTEIN"/>
    <property type="match status" value="1"/>
</dbReference>
<evidence type="ECO:0000313" key="1">
    <source>
        <dbReference type="EMBL" id="KAF2100519.1"/>
    </source>
</evidence>
<keyword evidence="2" id="KW-1185">Reference proteome</keyword>
<evidence type="ECO:0000313" key="2">
    <source>
        <dbReference type="Proteomes" id="UP000799772"/>
    </source>
</evidence>
<dbReference type="OrthoDB" id="438224at2759"/>
<dbReference type="AlphaFoldDB" id="A0A9P4IJN5"/>
<dbReference type="InterPro" id="IPR027443">
    <property type="entry name" value="IPNS-like_sf"/>
</dbReference>
<organism evidence="1 2">
    <name type="scientific">Rhizodiscina lignyota</name>
    <dbReference type="NCBI Taxonomy" id="1504668"/>
    <lineage>
        <taxon>Eukaryota</taxon>
        <taxon>Fungi</taxon>
        <taxon>Dikarya</taxon>
        <taxon>Ascomycota</taxon>
        <taxon>Pezizomycotina</taxon>
        <taxon>Dothideomycetes</taxon>
        <taxon>Pleosporomycetidae</taxon>
        <taxon>Aulographales</taxon>
        <taxon>Rhizodiscinaceae</taxon>
        <taxon>Rhizodiscina</taxon>
    </lineage>
</organism>
<dbReference type="PANTHER" id="PTHR48420:SF1">
    <property type="entry name" value="NON-HAEM DIOXYGENASE N-TERMINAL DOMAIN-CONTAINING PROTEIN"/>
    <property type="match status" value="1"/>
</dbReference>
<dbReference type="Gene3D" id="2.60.120.330">
    <property type="entry name" value="B-lactam Antibiotic, Isopenicillin N Synthase, Chain"/>
    <property type="match status" value="1"/>
</dbReference>
<accession>A0A9P4IJN5</accession>
<comment type="caution">
    <text evidence="1">The sequence shown here is derived from an EMBL/GenBank/DDBJ whole genome shotgun (WGS) entry which is preliminary data.</text>
</comment>